<keyword evidence="1 3" id="KW-0378">Hydrolase</keyword>
<sequence>MNQTSSTSDFSNPALLLIDLQVGFFKDPALARSRQQVAANCNRLAAAANAAGIPVISVRTVHKEDRSTWTLKMLEDGQGYLFEGTSSAAYLPELLLDGAIEVIKRRDSAFWNTGLGDLLLVRRANSLVIAGVSSDTCISATAADAFAANLPVAVARDATASGDPDFESSTLEFMRKQHRQKLLETNHIISQWKSEKE</sequence>
<organism evidence="3 4">
    <name type="scientific">Glutamicibacter arilaitensis</name>
    <dbReference type="NCBI Taxonomy" id="256701"/>
    <lineage>
        <taxon>Bacteria</taxon>
        <taxon>Bacillati</taxon>
        <taxon>Actinomycetota</taxon>
        <taxon>Actinomycetes</taxon>
        <taxon>Micrococcales</taxon>
        <taxon>Micrococcaceae</taxon>
        <taxon>Glutamicibacter</taxon>
    </lineage>
</organism>
<dbReference type="EMBL" id="PNQX01000004">
    <property type="protein sequence ID" value="PMQ18659.1"/>
    <property type="molecule type" value="Genomic_DNA"/>
</dbReference>
<dbReference type="PANTHER" id="PTHR43540:SF6">
    <property type="entry name" value="ISOCHORISMATASE-LIKE DOMAIN-CONTAINING PROTEIN"/>
    <property type="match status" value="1"/>
</dbReference>
<name>A0A2N7RXP0_9MICC</name>
<evidence type="ECO:0000259" key="2">
    <source>
        <dbReference type="Pfam" id="PF00857"/>
    </source>
</evidence>
<dbReference type="GO" id="GO:0016787">
    <property type="term" value="F:hydrolase activity"/>
    <property type="evidence" value="ECO:0007669"/>
    <property type="project" value="UniProtKB-KW"/>
</dbReference>
<feature type="domain" description="Isochorismatase-like" evidence="2">
    <location>
        <begin position="14"/>
        <end position="176"/>
    </location>
</feature>
<evidence type="ECO:0000313" key="3">
    <source>
        <dbReference type="EMBL" id="PMQ18659.1"/>
    </source>
</evidence>
<dbReference type="Proteomes" id="UP000235739">
    <property type="component" value="Unassembled WGS sequence"/>
</dbReference>
<proteinExistence type="predicted"/>
<reference evidence="3 4" key="1">
    <citation type="journal article" date="2017" name="Elife">
        <title>Extensive horizontal gene transfer in cheese-associated bacteria.</title>
        <authorList>
            <person name="Bonham K.S."/>
            <person name="Wolfe B.E."/>
            <person name="Dutton R.J."/>
        </authorList>
    </citation>
    <scope>NUCLEOTIDE SEQUENCE [LARGE SCALE GENOMIC DNA]</scope>
    <source>
        <strain evidence="3 4">JB182</strain>
    </source>
</reference>
<evidence type="ECO:0000313" key="4">
    <source>
        <dbReference type="Proteomes" id="UP000235739"/>
    </source>
</evidence>
<evidence type="ECO:0000256" key="1">
    <source>
        <dbReference type="ARBA" id="ARBA00022801"/>
    </source>
</evidence>
<gene>
    <name evidence="3" type="ORF">CIK84_17830</name>
</gene>
<accession>A0A2N7RXP0</accession>
<dbReference type="SUPFAM" id="SSF52499">
    <property type="entry name" value="Isochorismatase-like hydrolases"/>
    <property type="match status" value="1"/>
</dbReference>
<dbReference type="RefSeq" id="WP_102599208.1">
    <property type="nucleotide sequence ID" value="NZ_JBQQKM010000010.1"/>
</dbReference>
<dbReference type="InterPro" id="IPR036380">
    <property type="entry name" value="Isochorismatase-like_sf"/>
</dbReference>
<dbReference type="PANTHER" id="PTHR43540">
    <property type="entry name" value="PEROXYUREIDOACRYLATE/UREIDOACRYLATE AMIDOHYDROLASE-RELATED"/>
    <property type="match status" value="1"/>
</dbReference>
<dbReference type="InterPro" id="IPR000868">
    <property type="entry name" value="Isochorismatase-like_dom"/>
</dbReference>
<dbReference type="Gene3D" id="3.40.50.850">
    <property type="entry name" value="Isochorismatase-like"/>
    <property type="match status" value="1"/>
</dbReference>
<dbReference type="AlphaFoldDB" id="A0A2N7RXP0"/>
<protein>
    <submittedName>
        <fullName evidence="3">Cysteine hydrolase</fullName>
    </submittedName>
</protein>
<comment type="caution">
    <text evidence="3">The sequence shown here is derived from an EMBL/GenBank/DDBJ whole genome shotgun (WGS) entry which is preliminary data.</text>
</comment>
<dbReference type="Pfam" id="PF00857">
    <property type="entry name" value="Isochorismatase"/>
    <property type="match status" value="1"/>
</dbReference>
<dbReference type="InterPro" id="IPR050272">
    <property type="entry name" value="Isochorismatase-like_hydrls"/>
</dbReference>
<dbReference type="CDD" id="cd00431">
    <property type="entry name" value="cysteine_hydrolases"/>
    <property type="match status" value="1"/>
</dbReference>